<evidence type="ECO:0000256" key="2">
    <source>
        <dbReference type="ARBA" id="ARBA00011123"/>
    </source>
</evidence>
<feature type="domain" description="Asn/Gln amidotransferase" evidence="12">
    <location>
        <begin position="359"/>
        <end position="506"/>
    </location>
</feature>
<evidence type="ECO:0000256" key="7">
    <source>
        <dbReference type="ARBA" id="ARBA00024799"/>
    </source>
</evidence>
<evidence type="ECO:0000256" key="3">
    <source>
        <dbReference type="ARBA" id="ARBA00022598"/>
    </source>
</evidence>
<proteinExistence type="inferred from homology"/>
<keyword evidence="5 10" id="KW-0067">ATP-binding</keyword>
<organism evidence="13 14">
    <name type="scientific">Candidatus Pullilachnospira stercoravium</name>
    <dbReference type="NCBI Taxonomy" id="2840913"/>
    <lineage>
        <taxon>Bacteria</taxon>
        <taxon>Bacillati</taxon>
        <taxon>Bacillota</taxon>
        <taxon>Clostridia</taxon>
        <taxon>Lachnospirales</taxon>
        <taxon>Lachnospiraceae</taxon>
        <taxon>Lachnospiraceae incertae sedis</taxon>
        <taxon>Candidatus Pullilachnospira</taxon>
    </lineage>
</organism>
<dbReference type="HAMAP" id="MF_00121">
    <property type="entry name" value="GatB"/>
    <property type="match status" value="1"/>
</dbReference>
<dbReference type="InterPro" id="IPR018027">
    <property type="entry name" value="Asn/Gln_amidotransferase"/>
</dbReference>
<evidence type="ECO:0000313" key="14">
    <source>
        <dbReference type="Proteomes" id="UP000886723"/>
    </source>
</evidence>
<evidence type="ECO:0000256" key="8">
    <source>
        <dbReference type="ARBA" id="ARBA00047380"/>
    </source>
</evidence>
<dbReference type="NCBIfam" id="NF004014">
    <property type="entry name" value="PRK05477.1-4"/>
    <property type="match status" value="1"/>
</dbReference>
<dbReference type="InterPro" id="IPR014746">
    <property type="entry name" value="Gln_synth/guanido_kin_cat_dom"/>
</dbReference>
<keyword evidence="4 10" id="KW-0547">Nucleotide-binding</keyword>
<comment type="catalytic activity">
    <reaction evidence="8 10">
        <text>L-aspartyl-tRNA(Asn) + L-glutamine + ATP + H2O = L-asparaginyl-tRNA(Asn) + L-glutamate + ADP + phosphate + 2 H(+)</text>
        <dbReference type="Rhea" id="RHEA:14513"/>
        <dbReference type="Rhea" id="RHEA-COMP:9674"/>
        <dbReference type="Rhea" id="RHEA-COMP:9677"/>
        <dbReference type="ChEBI" id="CHEBI:15377"/>
        <dbReference type="ChEBI" id="CHEBI:15378"/>
        <dbReference type="ChEBI" id="CHEBI:29985"/>
        <dbReference type="ChEBI" id="CHEBI:30616"/>
        <dbReference type="ChEBI" id="CHEBI:43474"/>
        <dbReference type="ChEBI" id="CHEBI:58359"/>
        <dbReference type="ChEBI" id="CHEBI:78515"/>
        <dbReference type="ChEBI" id="CHEBI:78516"/>
        <dbReference type="ChEBI" id="CHEBI:456216"/>
    </reaction>
</comment>
<sequence>MAKQYETVIGLEVHVELATSTKIFCGCSTKFGAAPNTHTCPVCTGMPGSLPVLNGKVVEYALKLADALSCQVNRYSRFDRKNYFYPDNPQNYQISQLYLPIGHDGALTIHTGGEETLPGSLSGHSANNKETLPGSLSGHSANNKEKTIRIHEMHMEEDAGKLIHDEWEDCSLVDYNRSGVPLIEIVSEPDMRTADEVIAYLEKLRMICQYLGISDCKLQEGSMRADVNLSVREVGSNRMGTRTEMKNLNSFKAIAHAIEGERERQIELLEEGKEVIQETRRWDDNKEYSYGMRSKEDAKDYRYFPDPDLPPVVISQSWLDEIHASRPEFQEEKALRYQRDYGLPAYDAGILTQTKRMADLFEETAGLSGRPKEAANWLMGDTLKLMKEEGMEAEELAFSPEHLASLIRAVDEGKITRQNAKKVFAAMFREDVDPLIYMEEKGMTMVTDTGAVEKVVEQVLADNPKTVEEYHSGKTKVLGFLVGQVMRQMKGKADPGQVNRMLLERL</sequence>
<evidence type="ECO:0000256" key="6">
    <source>
        <dbReference type="ARBA" id="ARBA00022917"/>
    </source>
</evidence>
<reference evidence="13" key="2">
    <citation type="journal article" date="2021" name="PeerJ">
        <title>Extensive microbial diversity within the chicken gut microbiome revealed by metagenomics and culture.</title>
        <authorList>
            <person name="Gilroy R."/>
            <person name="Ravi A."/>
            <person name="Getino M."/>
            <person name="Pursley I."/>
            <person name="Horton D.L."/>
            <person name="Alikhan N.F."/>
            <person name="Baker D."/>
            <person name="Gharbi K."/>
            <person name="Hall N."/>
            <person name="Watson M."/>
            <person name="Adriaenssens E.M."/>
            <person name="Foster-Nyarko E."/>
            <person name="Jarju S."/>
            <person name="Secka A."/>
            <person name="Antonio M."/>
            <person name="Oren A."/>
            <person name="Chaudhuri R.R."/>
            <person name="La Ragione R."/>
            <person name="Hildebrand F."/>
            <person name="Pallen M.J."/>
        </authorList>
    </citation>
    <scope>NUCLEOTIDE SEQUENCE</scope>
    <source>
        <strain evidence="13">ChiBcec2-4451</strain>
    </source>
</reference>
<dbReference type="SMART" id="SM00845">
    <property type="entry name" value="GatB_Yqey"/>
    <property type="match status" value="1"/>
</dbReference>
<comment type="caution">
    <text evidence="13">The sequence shown here is derived from an EMBL/GenBank/DDBJ whole genome shotgun (WGS) entry which is preliminary data.</text>
</comment>
<dbReference type="InterPro" id="IPR042114">
    <property type="entry name" value="GatB_C_1"/>
</dbReference>
<dbReference type="InterPro" id="IPR023168">
    <property type="entry name" value="GatB_Yqey_C_2"/>
</dbReference>
<dbReference type="GO" id="GO:0005524">
    <property type="term" value="F:ATP binding"/>
    <property type="evidence" value="ECO:0007669"/>
    <property type="project" value="UniProtKB-KW"/>
</dbReference>
<comment type="similarity">
    <text evidence="1 10">Belongs to the GatB/GatE family. GatB subfamily.</text>
</comment>
<keyword evidence="6 10" id="KW-0648">Protein biosynthesis</keyword>
<evidence type="ECO:0000256" key="9">
    <source>
        <dbReference type="ARBA" id="ARBA00047913"/>
    </source>
</evidence>
<dbReference type="NCBIfam" id="NF004012">
    <property type="entry name" value="PRK05477.1-2"/>
    <property type="match status" value="1"/>
</dbReference>
<name>A0A9D1NXM0_9FIRM</name>
<dbReference type="InterPro" id="IPR006075">
    <property type="entry name" value="Asn/Gln-tRNA_Trfase_suB/E_cat"/>
</dbReference>
<dbReference type="Pfam" id="PF02637">
    <property type="entry name" value="GatB_Yqey"/>
    <property type="match status" value="1"/>
</dbReference>
<feature type="region of interest" description="Disordered" evidence="11">
    <location>
        <begin position="112"/>
        <end position="141"/>
    </location>
</feature>
<dbReference type="Gene3D" id="1.10.150.380">
    <property type="entry name" value="GatB domain, N-terminal subdomain"/>
    <property type="match status" value="1"/>
</dbReference>
<dbReference type="EMBL" id="DVON01000271">
    <property type="protein sequence ID" value="HIV13970.1"/>
    <property type="molecule type" value="Genomic_DNA"/>
</dbReference>
<gene>
    <name evidence="10 13" type="primary">gatB</name>
    <name evidence="13" type="ORF">IAA63_12650</name>
</gene>
<dbReference type="PANTHER" id="PTHR11659">
    <property type="entry name" value="GLUTAMYL-TRNA GLN AMIDOTRANSFERASE SUBUNIT B MITOCHONDRIAL AND PROKARYOTIC PET112-RELATED"/>
    <property type="match status" value="1"/>
</dbReference>
<evidence type="ECO:0000259" key="12">
    <source>
        <dbReference type="SMART" id="SM00845"/>
    </source>
</evidence>
<dbReference type="Proteomes" id="UP000886723">
    <property type="component" value="Unassembled WGS sequence"/>
</dbReference>
<keyword evidence="3 10" id="KW-0436">Ligase</keyword>
<comment type="function">
    <text evidence="7 10">Allows the formation of correctly charged Asn-tRNA(Asn) or Gln-tRNA(Gln) through the transamidation of misacylated Asp-tRNA(Asn) or Glu-tRNA(Gln) in organisms which lack either or both of asparaginyl-tRNA or glutaminyl-tRNA synthetases. The reaction takes place in the presence of glutamine and ATP through an activated phospho-Asp-tRNA(Asn) or phospho-Glu-tRNA(Gln).</text>
</comment>
<comment type="catalytic activity">
    <reaction evidence="9 10">
        <text>L-glutamyl-tRNA(Gln) + L-glutamine + ATP + H2O = L-glutaminyl-tRNA(Gln) + L-glutamate + ADP + phosphate + H(+)</text>
        <dbReference type="Rhea" id="RHEA:17521"/>
        <dbReference type="Rhea" id="RHEA-COMP:9681"/>
        <dbReference type="Rhea" id="RHEA-COMP:9684"/>
        <dbReference type="ChEBI" id="CHEBI:15377"/>
        <dbReference type="ChEBI" id="CHEBI:15378"/>
        <dbReference type="ChEBI" id="CHEBI:29985"/>
        <dbReference type="ChEBI" id="CHEBI:30616"/>
        <dbReference type="ChEBI" id="CHEBI:43474"/>
        <dbReference type="ChEBI" id="CHEBI:58359"/>
        <dbReference type="ChEBI" id="CHEBI:78520"/>
        <dbReference type="ChEBI" id="CHEBI:78521"/>
        <dbReference type="ChEBI" id="CHEBI:456216"/>
    </reaction>
</comment>
<evidence type="ECO:0000256" key="10">
    <source>
        <dbReference type="HAMAP-Rule" id="MF_00121"/>
    </source>
</evidence>
<protein>
    <recommendedName>
        <fullName evidence="10">Aspartyl/glutamyl-tRNA(Asn/Gln) amidotransferase subunit B</fullName>
        <shortName evidence="10">Asp/Glu-ADT subunit B</shortName>
        <ecNumber evidence="10">6.3.5.-</ecNumber>
    </recommendedName>
</protein>
<dbReference type="InterPro" id="IPR017958">
    <property type="entry name" value="Gln-tRNA_amidoTrfase_suB_CS"/>
</dbReference>
<dbReference type="GO" id="GO:0050567">
    <property type="term" value="F:glutaminyl-tRNA synthase (glutamine-hydrolyzing) activity"/>
    <property type="evidence" value="ECO:0007669"/>
    <property type="project" value="UniProtKB-UniRule"/>
</dbReference>
<dbReference type="PROSITE" id="PS01234">
    <property type="entry name" value="GATB"/>
    <property type="match status" value="1"/>
</dbReference>
<dbReference type="AlphaFoldDB" id="A0A9D1NXM0"/>
<dbReference type="PANTHER" id="PTHR11659:SF0">
    <property type="entry name" value="GLUTAMYL-TRNA(GLN) AMIDOTRANSFERASE SUBUNIT B, MITOCHONDRIAL"/>
    <property type="match status" value="1"/>
</dbReference>
<dbReference type="GO" id="GO:0070681">
    <property type="term" value="P:glutaminyl-tRNAGln biosynthesis via transamidation"/>
    <property type="evidence" value="ECO:0007669"/>
    <property type="project" value="TreeGrafter"/>
</dbReference>
<dbReference type="InterPro" id="IPR004413">
    <property type="entry name" value="GatB"/>
</dbReference>
<evidence type="ECO:0000313" key="13">
    <source>
        <dbReference type="EMBL" id="HIV13970.1"/>
    </source>
</evidence>
<evidence type="ECO:0000256" key="5">
    <source>
        <dbReference type="ARBA" id="ARBA00022840"/>
    </source>
</evidence>
<evidence type="ECO:0000256" key="4">
    <source>
        <dbReference type="ARBA" id="ARBA00022741"/>
    </source>
</evidence>
<accession>A0A9D1NXM0</accession>
<dbReference type="Pfam" id="PF02934">
    <property type="entry name" value="GatB_N"/>
    <property type="match status" value="1"/>
</dbReference>
<dbReference type="SUPFAM" id="SSF89095">
    <property type="entry name" value="GatB/YqeY motif"/>
    <property type="match status" value="1"/>
</dbReference>
<dbReference type="Gene3D" id="1.10.10.410">
    <property type="match status" value="1"/>
</dbReference>
<dbReference type="FunFam" id="1.10.10.410:FF:000001">
    <property type="entry name" value="Aspartyl/glutamyl-tRNA(Asn/Gln) amidotransferase subunit B"/>
    <property type="match status" value="1"/>
</dbReference>
<dbReference type="NCBIfam" id="TIGR00133">
    <property type="entry name" value="gatB"/>
    <property type="match status" value="1"/>
</dbReference>
<comment type="subunit">
    <text evidence="2 10">Heterotrimer of A, B and C subunits.</text>
</comment>
<dbReference type="GO" id="GO:0006412">
    <property type="term" value="P:translation"/>
    <property type="evidence" value="ECO:0007669"/>
    <property type="project" value="UniProtKB-UniRule"/>
</dbReference>
<evidence type="ECO:0000256" key="1">
    <source>
        <dbReference type="ARBA" id="ARBA00005306"/>
    </source>
</evidence>
<dbReference type="EC" id="6.3.5.-" evidence="10"/>
<reference evidence="13" key="1">
    <citation type="submission" date="2020-10" db="EMBL/GenBank/DDBJ databases">
        <authorList>
            <person name="Gilroy R."/>
        </authorList>
    </citation>
    <scope>NUCLEOTIDE SEQUENCE</scope>
    <source>
        <strain evidence="13">ChiBcec2-4451</strain>
    </source>
</reference>
<dbReference type="InterPro" id="IPR003789">
    <property type="entry name" value="Asn/Gln_tRNA_amidoTrase-B-like"/>
</dbReference>
<evidence type="ECO:0000256" key="11">
    <source>
        <dbReference type="SAM" id="MobiDB-lite"/>
    </source>
</evidence>
<dbReference type="SUPFAM" id="SSF55931">
    <property type="entry name" value="Glutamine synthetase/guanido kinase"/>
    <property type="match status" value="1"/>
</dbReference>
<dbReference type="InterPro" id="IPR017959">
    <property type="entry name" value="Asn/Gln-tRNA_amidoTrfase_suB/E"/>
</dbReference>